<name>A0A371PX56_STRIH</name>
<keyword evidence="2" id="KW-0472">Membrane</keyword>
<feature type="transmembrane region" description="Helical" evidence="2">
    <location>
        <begin position="42"/>
        <end position="64"/>
    </location>
</feature>
<feature type="non-terminal residue" evidence="3">
    <location>
        <position position="70"/>
    </location>
</feature>
<evidence type="ECO:0000256" key="1">
    <source>
        <dbReference type="SAM" id="MobiDB-lite"/>
    </source>
</evidence>
<dbReference type="GO" id="GO:0004601">
    <property type="term" value="F:peroxidase activity"/>
    <property type="evidence" value="ECO:0007669"/>
    <property type="project" value="UniProtKB-KW"/>
</dbReference>
<feature type="region of interest" description="Disordered" evidence="1">
    <location>
        <begin position="1"/>
        <end position="40"/>
    </location>
</feature>
<feature type="compositionally biased region" description="Basic and acidic residues" evidence="1">
    <location>
        <begin position="22"/>
        <end position="33"/>
    </location>
</feature>
<accession>A0A371PX56</accession>
<gene>
    <name evidence="3" type="ORF">DY245_28695</name>
</gene>
<sequence>MTHDDGKITAGETAAQNTTAEDTAKETSAKDTNGRAPSRRSLLGWGGAGLALGAVAAGGTAAALRVGSDA</sequence>
<keyword evidence="4" id="KW-1185">Reference proteome</keyword>
<keyword evidence="2" id="KW-1133">Transmembrane helix</keyword>
<dbReference type="Proteomes" id="UP000262477">
    <property type="component" value="Unassembled WGS sequence"/>
</dbReference>
<dbReference type="PROSITE" id="PS51318">
    <property type="entry name" value="TAT"/>
    <property type="match status" value="1"/>
</dbReference>
<keyword evidence="2" id="KW-0812">Transmembrane</keyword>
<evidence type="ECO:0000313" key="3">
    <source>
        <dbReference type="EMBL" id="REK87060.1"/>
    </source>
</evidence>
<keyword evidence="3" id="KW-0560">Oxidoreductase</keyword>
<dbReference type="AlphaFoldDB" id="A0A371PX56"/>
<evidence type="ECO:0000256" key="2">
    <source>
        <dbReference type="SAM" id="Phobius"/>
    </source>
</evidence>
<proteinExistence type="predicted"/>
<reference evidence="3 4" key="1">
    <citation type="submission" date="2018-08" db="EMBL/GenBank/DDBJ databases">
        <title>Streptomyces NEAU-D10 sp. nov., a novel Actinomycete isolated from soil.</title>
        <authorList>
            <person name="Jin L."/>
        </authorList>
    </citation>
    <scope>NUCLEOTIDE SEQUENCE [LARGE SCALE GENOMIC DNA]</scope>
    <source>
        <strain evidence="3 4">NEAU-D10</strain>
    </source>
</reference>
<protein>
    <submittedName>
        <fullName evidence="3">Deferrochelatase/peroxidase EfeB</fullName>
    </submittedName>
</protein>
<organism evidence="3 4">
    <name type="scientific">Streptomyces inhibens</name>
    <dbReference type="NCBI Taxonomy" id="2293571"/>
    <lineage>
        <taxon>Bacteria</taxon>
        <taxon>Bacillati</taxon>
        <taxon>Actinomycetota</taxon>
        <taxon>Actinomycetes</taxon>
        <taxon>Kitasatosporales</taxon>
        <taxon>Streptomycetaceae</taxon>
        <taxon>Streptomyces</taxon>
    </lineage>
</organism>
<dbReference type="EMBL" id="QUAC01000229">
    <property type="protein sequence ID" value="REK87060.1"/>
    <property type="molecule type" value="Genomic_DNA"/>
</dbReference>
<comment type="caution">
    <text evidence="3">The sequence shown here is derived from an EMBL/GenBank/DDBJ whole genome shotgun (WGS) entry which is preliminary data.</text>
</comment>
<keyword evidence="3" id="KW-0575">Peroxidase</keyword>
<dbReference type="InterPro" id="IPR006311">
    <property type="entry name" value="TAT_signal"/>
</dbReference>
<evidence type="ECO:0000313" key="4">
    <source>
        <dbReference type="Proteomes" id="UP000262477"/>
    </source>
</evidence>